<dbReference type="RefSeq" id="WP_169457476.1">
    <property type="nucleotide sequence ID" value="NZ_CP051774.1"/>
</dbReference>
<dbReference type="InterPro" id="IPR014449">
    <property type="entry name" value="UCP007050_HI0931"/>
</dbReference>
<accession>A0A858RS59</accession>
<dbReference type="KEGG" id="luo:HHL09_25490"/>
<proteinExistence type="predicted"/>
<dbReference type="EMBL" id="CP051774">
    <property type="protein sequence ID" value="QJE98990.1"/>
    <property type="molecule type" value="Genomic_DNA"/>
</dbReference>
<organism evidence="1 2">
    <name type="scientific">Luteolibacter luteus</name>
    <dbReference type="NCBI Taxonomy" id="2728835"/>
    <lineage>
        <taxon>Bacteria</taxon>
        <taxon>Pseudomonadati</taxon>
        <taxon>Verrucomicrobiota</taxon>
        <taxon>Verrucomicrobiia</taxon>
        <taxon>Verrucomicrobiales</taxon>
        <taxon>Verrucomicrobiaceae</taxon>
        <taxon>Luteolibacter</taxon>
    </lineage>
</organism>
<dbReference type="AlphaFoldDB" id="A0A858RS59"/>
<keyword evidence="2" id="KW-1185">Reference proteome</keyword>
<dbReference type="Proteomes" id="UP000501812">
    <property type="component" value="Chromosome"/>
</dbReference>
<dbReference type="Pfam" id="PF10008">
    <property type="entry name" value="DUF2251"/>
    <property type="match status" value="1"/>
</dbReference>
<protein>
    <submittedName>
        <fullName evidence="1">DUF2251 domain-containing protein</fullName>
    </submittedName>
</protein>
<gene>
    <name evidence="1" type="ORF">HHL09_25490</name>
</gene>
<sequence length="135" mass="15728">MKPYLGARSEIHPGHEHVMESDAPESPWGVVFEDDGDTGYFYARDYREVDSVFVDALHIYTVKQVVDASLPSNLRIIWSNDWSKAALLLNNRPHAMFDFAEKIGYSIDEFPEPDPNTGWRRLPWSKELKRFFYSE</sequence>
<name>A0A858RS59_9BACT</name>
<reference evidence="1 2" key="1">
    <citation type="submission" date="2020-04" db="EMBL/GenBank/DDBJ databases">
        <title>Luteolibacter sp. G-1-1-1 isolated from soil.</title>
        <authorList>
            <person name="Dahal R.H."/>
        </authorList>
    </citation>
    <scope>NUCLEOTIDE SEQUENCE [LARGE SCALE GENOMIC DNA]</scope>
    <source>
        <strain evidence="1 2">G-1-1-1</strain>
    </source>
</reference>
<evidence type="ECO:0000313" key="1">
    <source>
        <dbReference type="EMBL" id="QJE98990.1"/>
    </source>
</evidence>
<evidence type="ECO:0000313" key="2">
    <source>
        <dbReference type="Proteomes" id="UP000501812"/>
    </source>
</evidence>